<accession>A0A7D7WGB1</accession>
<feature type="transmembrane region" description="Helical" evidence="1">
    <location>
        <begin position="162"/>
        <end position="181"/>
    </location>
</feature>
<sequence>MSAGGRPFDTLGLMTSLGAAFNPKQNSLNALRLLFATAVIVAHAWPLSGRTDEPIGPGAFNSLGPWAVAGFFVISGYLIAGSRDHSAIAPFLWRRFLRIYPAFVVVLAATAFVFAPLSTLVMGEFSITAGVEYLLKNAGLYIFTFDVNGTLPTAPYPDAWNGSLWTLFYEALCYVGIGLAMTVIPRRWLALALSITVIGGMAVTAAHVYLDVLHVNVILHTIRLGTYFAAGALLYVLRERVAYRWEFAAVSAVAVVITAATGTFDILAAVPLAYLCMWLGIALPLDRVGAKNDISYGMYIYAFPVQQLLAITIGERMPLWLFMLLSIAATVPFAWASWVLVERPAMRLRGRGKQTPQIPAPSLAATT</sequence>
<feature type="transmembrane region" description="Helical" evidence="1">
    <location>
        <begin position="188"/>
        <end position="210"/>
    </location>
</feature>
<feature type="transmembrane region" description="Helical" evidence="1">
    <location>
        <begin position="99"/>
        <end position="117"/>
    </location>
</feature>
<proteinExistence type="predicted"/>
<keyword evidence="1" id="KW-0472">Membrane</keyword>
<dbReference type="Pfam" id="PF01757">
    <property type="entry name" value="Acyl_transf_3"/>
    <property type="match status" value="1"/>
</dbReference>
<evidence type="ECO:0000259" key="2">
    <source>
        <dbReference type="Pfam" id="PF01757"/>
    </source>
</evidence>
<protein>
    <submittedName>
        <fullName evidence="3">Acyltransferase</fullName>
    </submittedName>
</protein>
<dbReference type="Proteomes" id="UP000515708">
    <property type="component" value="Chromosome"/>
</dbReference>
<dbReference type="GO" id="GO:0016020">
    <property type="term" value="C:membrane"/>
    <property type="evidence" value="ECO:0007669"/>
    <property type="project" value="TreeGrafter"/>
</dbReference>
<dbReference type="EMBL" id="CP043732">
    <property type="protein sequence ID" value="QMU97852.1"/>
    <property type="molecule type" value="Genomic_DNA"/>
</dbReference>
<reference evidence="3 4" key="1">
    <citation type="journal article" date="2020" name="Front. Microbiol.">
        <title>Design of Bacterial Strain-Specific qPCR Assays Using NGS Data and Publicly Available Resources and Its Application to Track Biocontrol Strains.</title>
        <authorList>
            <person name="Hernandez I."/>
            <person name="Sant C."/>
            <person name="Martinez R."/>
            <person name="Fernandez C."/>
        </authorList>
    </citation>
    <scope>NUCLEOTIDE SEQUENCE [LARGE SCALE GENOMIC DNA]</scope>
    <source>
        <strain evidence="3 4">B24</strain>
    </source>
</reference>
<dbReference type="InterPro" id="IPR002656">
    <property type="entry name" value="Acyl_transf_3_dom"/>
</dbReference>
<keyword evidence="1" id="KW-0812">Transmembrane</keyword>
<evidence type="ECO:0000313" key="3">
    <source>
        <dbReference type="EMBL" id="QMU97852.1"/>
    </source>
</evidence>
<feature type="domain" description="Acyltransferase 3" evidence="2">
    <location>
        <begin position="26"/>
        <end position="338"/>
    </location>
</feature>
<gene>
    <name evidence="3" type="ORF">FVO59_12020</name>
</gene>
<evidence type="ECO:0000256" key="1">
    <source>
        <dbReference type="SAM" id="Phobius"/>
    </source>
</evidence>
<keyword evidence="3" id="KW-0012">Acyltransferase</keyword>
<dbReference type="GO" id="GO:0000271">
    <property type="term" value="P:polysaccharide biosynthetic process"/>
    <property type="evidence" value="ECO:0007669"/>
    <property type="project" value="TreeGrafter"/>
</dbReference>
<feature type="transmembrane region" description="Helical" evidence="1">
    <location>
        <begin position="216"/>
        <end position="236"/>
    </location>
</feature>
<feature type="transmembrane region" description="Helical" evidence="1">
    <location>
        <begin position="30"/>
        <end position="47"/>
    </location>
</feature>
<dbReference type="GO" id="GO:0016747">
    <property type="term" value="F:acyltransferase activity, transferring groups other than amino-acyl groups"/>
    <property type="evidence" value="ECO:0007669"/>
    <property type="project" value="InterPro"/>
</dbReference>
<dbReference type="PANTHER" id="PTHR23028:SF53">
    <property type="entry name" value="ACYL_TRANSF_3 DOMAIN-CONTAINING PROTEIN"/>
    <property type="match status" value="1"/>
</dbReference>
<feature type="transmembrane region" description="Helical" evidence="1">
    <location>
        <begin position="59"/>
        <end position="79"/>
    </location>
</feature>
<organism evidence="3 4">
    <name type="scientific">Microbacterium esteraromaticum</name>
    <dbReference type="NCBI Taxonomy" id="57043"/>
    <lineage>
        <taxon>Bacteria</taxon>
        <taxon>Bacillati</taxon>
        <taxon>Actinomycetota</taxon>
        <taxon>Actinomycetes</taxon>
        <taxon>Micrococcales</taxon>
        <taxon>Microbacteriaceae</taxon>
        <taxon>Microbacterium</taxon>
    </lineage>
</organism>
<dbReference type="AlphaFoldDB" id="A0A7D7WGB1"/>
<dbReference type="InterPro" id="IPR050879">
    <property type="entry name" value="Acyltransferase_3"/>
</dbReference>
<dbReference type="PANTHER" id="PTHR23028">
    <property type="entry name" value="ACETYLTRANSFERASE"/>
    <property type="match status" value="1"/>
</dbReference>
<evidence type="ECO:0000313" key="4">
    <source>
        <dbReference type="Proteomes" id="UP000515708"/>
    </source>
</evidence>
<name>A0A7D7WGB1_9MICO</name>
<keyword evidence="3" id="KW-0808">Transferase</keyword>
<keyword evidence="1" id="KW-1133">Transmembrane helix</keyword>
<feature type="transmembrane region" description="Helical" evidence="1">
    <location>
        <begin position="319"/>
        <end position="341"/>
    </location>
</feature>